<feature type="transmembrane region" description="Helical" evidence="2">
    <location>
        <begin position="95"/>
        <end position="116"/>
    </location>
</feature>
<evidence type="ECO:0000313" key="4">
    <source>
        <dbReference type="Proteomes" id="UP001152622"/>
    </source>
</evidence>
<protein>
    <submittedName>
        <fullName evidence="3">Uncharacterized protein</fullName>
    </submittedName>
</protein>
<gene>
    <name evidence="3" type="ORF">SKAU_G00288850</name>
</gene>
<evidence type="ECO:0000256" key="2">
    <source>
        <dbReference type="SAM" id="Phobius"/>
    </source>
</evidence>
<reference evidence="3" key="1">
    <citation type="journal article" date="2023" name="Science">
        <title>Genome structures resolve the early diversification of teleost fishes.</title>
        <authorList>
            <person name="Parey E."/>
            <person name="Louis A."/>
            <person name="Montfort J."/>
            <person name="Bouchez O."/>
            <person name="Roques C."/>
            <person name="Iampietro C."/>
            <person name="Lluch J."/>
            <person name="Castinel A."/>
            <person name="Donnadieu C."/>
            <person name="Desvignes T."/>
            <person name="Floi Bucao C."/>
            <person name="Jouanno E."/>
            <person name="Wen M."/>
            <person name="Mejri S."/>
            <person name="Dirks R."/>
            <person name="Jansen H."/>
            <person name="Henkel C."/>
            <person name="Chen W.J."/>
            <person name="Zahm M."/>
            <person name="Cabau C."/>
            <person name="Klopp C."/>
            <person name="Thompson A.W."/>
            <person name="Robinson-Rechavi M."/>
            <person name="Braasch I."/>
            <person name="Lecointre G."/>
            <person name="Bobe J."/>
            <person name="Postlethwait J.H."/>
            <person name="Berthelot C."/>
            <person name="Roest Crollius H."/>
            <person name="Guiguen Y."/>
        </authorList>
    </citation>
    <scope>NUCLEOTIDE SEQUENCE</scope>
    <source>
        <strain evidence="3">WJC10195</strain>
    </source>
</reference>
<organism evidence="3 4">
    <name type="scientific">Synaphobranchus kaupii</name>
    <name type="common">Kaup's arrowtooth eel</name>
    <dbReference type="NCBI Taxonomy" id="118154"/>
    <lineage>
        <taxon>Eukaryota</taxon>
        <taxon>Metazoa</taxon>
        <taxon>Chordata</taxon>
        <taxon>Craniata</taxon>
        <taxon>Vertebrata</taxon>
        <taxon>Euteleostomi</taxon>
        <taxon>Actinopterygii</taxon>
        <taxon>Neopterygii</taxon>
        <taxon>Teleostei</taxon>
        <taxon>Anguilliformes</taxon>
        <taxon>Synaphobranchidae</taxon>
        <taxon>Synaphobranchus</taxon>
    </lineage>
</organism>
<keyword evidence="2" id="KW-0812">Transmembrane</keyword>
<keyword evidence="4" id="KW-1185">Reference proteome</keyword>
<evidence type="ECO:0000313" key="3">
    <source>
        <dbReference type="EMBL" id="KAJ8344692.1"/>
    </source>
</evidence>
<comment type="caution">
    <text evidence="3">The sequence shown here is derived from an EMBL/GenBank/DDBJ whole genome shotgun (WGS) entry which is preliminary data.</text>
</comment>
<feature type="region of interest" description="Disordered" evidence="1">
    <location>
        <begin position="15"/>
        <end position="39"/>
    </location>
</feature>
<keyword evidence="2" id="KW-1133">Transmembrane helix</keyword>
<sequence>MTNMSTKSVRNPALHDLPTLTAGSHSTSLPTLSSSPSDYRSGLEVFRELSLENKYETVGLVLPGDYVPMYNLSLPRPAVPQRSAVRDSLWKRTSLLLIALWIITLISLITLLGFYFQPQSTLQKTPLHSLKAQELSTLRNDMREFKKTTAQLISELQMEVEDLDHFYCH</sequence>
<dbReference type="Proteomes" id="UP001152622">
    <property type="component" value="Chromosome 12"/>
</dbReference>
<accession>A0A9Q1ETB3</accession>
<evidence type="ECO:0000256" key="1">
    <source>
        <dbReference type="SAM" id="MobiDB-lite"/>
    </source>
</evidence>
<proteinExistence type="predicted"/>
<dbReference type="AlphaFoldDB" id="A0A9Q1ETB3"/>
<name>A0A9Q1ETB3_SYNKA</name>
<feature type="compositionally biased region" description="Low complexity" evidence="1">
    <location>
        <begin position="26"/>
        <end position="37"/>
    </location>
</feature>
<dbReference type="EMBL" id="JAINUF010000012">
    <property type="protein sequence ID" value="KAJ8344692.1"/>
    <property type="molecule type" value="Genomic_DNA"/>
</dbReference>
<keyword evidence="2" id="KW-0472">Membrane</keyword>